<accession>A0A4Y2SIJ1</accession>
<evidence type="ECO:0000313" key="2">
    <source>
        <dbReference type="EMBL" id="GBN88068.1"/>
    </source>
</evidence>
<protein>
    <submittedName>
        <fullName evidence="2">Uncharacterized protein</fullName>
    </submittedName>
</protein>
<keyword evidence="3" id="KW-1185">Reference proteome</keyword>
<reference evidence="2 3" key="1">
    <citation type="journal article" date="2019" name="Sci. Rep.">
        <title>Orb-weaving spider Araneus ventricosus genome elucidates the spidroin gene catalogue.</title>
        <authorList>
            <person name="Kono N."/>
            <person name="Nakamura H."/>
            <person name="Ohtoshi R."/>
            <person name="Moran D.A.P."/>
            <person name="Shinohara A."/>
            <person name="Yoshida Y."/>
            <person name="Fujiwara M."/>
            <person name="Mori M."/>
            <person name="Tomita M."/>
            <person name="Arakawa K."/>
        </authorList>
    </citation>
    <scope>NUCLEOTIDE SEQUENCE [LARGE SCALE GENOMIC DNA]</scope>
</reference>
<name>A0A4Y2SIJ1_ARAVE</name>
<comment type="caution">
    <text evidence="2">The sequence shown here is derived from an EMBL/GenBank/DDBJ whole genome shotgun (WGS) entry which is preliminary data.</text>
</comment>
<evidence type="ECO:0000313" key="3">
    <source>
        <dbReference type="Proteomes" id="UP000499080"/>
    </source>
</evidence>
<organism evidence="2 3">
    <name type="scientific">Araneus ventricosus</name>
    <name type="common">Orbweaver spider</name>
    <name type="synonym">Epeira ventricosa</name>
    <dbReference type="NCBI Taxonomy" id="182803"/>
    <lineage>
        <taxon>Eukaryota</taxon>
        <taxon>Metazoa</taxon>
        <taxon>Ecdysozoa</taxon>
        <taxon>Arthropoda</taxon>
        <taxon>Chelicerata</taxon>
        <taxon>Arachnida</taxon>
        <taxon>Araneae</taxon>
        <taxon>Araneomorphae</taxon>
        <taxon>Entelegynae</taxon>
        <taxon>Araneoidea</taxon>
        <taxon>Araneidae</taxon>
        <taxon>Araneus</taxon>
    </lineage>
</organism>
<dbReference type="AlphaFoldDB" id="A0A4Y2SIJ1"/>
<evidence type="ECO:0000256" key="1">
    <source>
        <dbReference type="SAM" id="MobiDB-lite"/>
    </source>
</evidence>
<sequence>MTKTTLELSSPFQTSAPQKRENVSLRASDLKCNWPIYTADFQWNRVSNSEPPRPKLTGTTACKLGEEVENIVKPISYAAFCE</sequence>
<dbReference type="Proteomes" id="UP000499080">
    <property type="component" value="Unassembled WGS sequence"/>
</dbReference>
<feature type="region of interest" description="Disordered" evidence="1">
    <location>
        <begin position="1"/>
        <end position="20"/>
    </location>
</feature>
<gene>
    <name evidence="2" type="ORF">AVEN_236173_1</name>
</gene>
<feature type="compositionally biased region" description="Polar residues" evidence="1">
    <location>
        <begin position="1"/>
        <end position="17"/>
    </location>
</feature>
<dbReference type="EMBL" id="BGPR01022110">
    <property type="protein sequence ID" value="GBN88068.1"/>
    <property type="molecule type" value="Genomic_DNA"/>
</dbReference>
<proteinExistence type="predicted"/>